<dbReference type="EMBL" id="GFTR01001825">
    <property type="protein sequence ID" value="JAW14601.1"/>
    <property type="molecule type" value="Transcribed_RNA"/>
</dbReference>
<evidence type="ECO:0000256" key="1">
    <source>
        <dbReference type="SAM" id="Phobius"/>
    </source>
</evidence>
<keyword evidence="1" id="KW-1133">Transmembrane helix</keyword>
<feature type="transmembrane region" description="Helical" evidence="1">
    <location>
        <begin position="89"/>
        <end position="107"/>
    </location>
</feature>
<proteinExistence type="predicted"/>
<feature type="transmembrane region" description="Helical" evidence="1">
    <location>
        <begin position="64"/>
        <end position="82"/>
    </location>
</feature>
<feature type="transmembrane region" description="Helical" evidence="1">
    <location>
        <begin position="20"/>
        <end position="44"/>
    </location>
</feature>
<organism evidence="2">
    <name type="scientific">Panstrongylus lignarius</name>
    <dbReference type="NCBI Taxonomy" id="156445"/>
    <lineage>
        <taxon>Eukaryota</taxon>
        <taxon>Metazoa</taxon>
        <taxon>Ecdysozoa</taxon>
        <taxon>Arthropoda</taxon>
        <taxon>Hexapoda</taxon>
        <taxon>Insecta</taxon>
        <taxon>Pterygota</taxon>
        <taxon>Neoptera</taxon>
        <taxon>Paraneoptera</taxon>
        <taxon>Hemiptera</taxon>
        <taxon>Heteroptera</taxon>
        <taxon>Panheteroptera</taxon>
        <taxon>Cimicomorpha</taxon>
        <taxon>Reduviidae</taxon>
        <taxon>Triatominae</taxon>
        <taxon>Panstrongylus</taxon>
    </lineage>
</organism>
<evidence type="ECO:0000313" key="2">
    <source>
        <dbReference type="EMBL" id="JAW14601.1"/>
    </source>
</evidence>
<protein>
    <submittedName>
        <fullName evidence="2">Uncharacterized protein</fullName>
    </submittedName>
</protein>
<sequence length="111" mass="13282">MNLITVVSYLQSIHILGCKYFFYFLFLCCVIYQSASVEISVHHYNQTYIYFENWFQVAPFHKNLVTAEILQWIHNILCWILLIRMRTAIVLIHLLSFFVCLYIIVLLCTTH</sequence>
<keyword evidence="1" id="KW-0812">Transmembrane</keyword>
<reference evidence="2" key="1">
    <citation type="journal article" date="2018" name="PLoS Negl. Trop. Dis.">
        <title>An insight into the salivary gland and fat body transcriptome of Panstrongylus lignarius (Hemiptera: Heteroptera), the main vector of Chagas disease in Peru.</title>
        <authorList>
            <person name="Nevoa J.C."/>
            <person name="Mendes M.T."/>
            <person name="da Silva M.V."/>
            <person name="Soares S.C."/>
            <person name="Oliveira C.J.F."/>
            <person name="Ribeiro J.M.C."/>
        </authorList>
    </citation>
    <scope>NUCLEOTIDE SEQUENCE</scope>
</reference>
<accession>A0A224Y283</accession>
<dbReference type="AlphaFoldDB" id="A0A224Y283"/>
<keyword evidence="1" id="KW-0472">Membrane</keyword>
<name>A0A224Y283_9HEMI</name>